<evidence type="ECO:0000259" key="1">
    <source>
        <dbReference type="Pfam" id="PF01261"/>
    </source>
</evidence>
<dbReference type="SUPFAM" id="SSF51658">
    <property type="entry name" value="Xylose isomerase-like"/>
    <property type="match status" value="1"/>
</dbReference>
<dbReference type="InterPro" id="IPR036237">
    <property type="entry name" value="Xyl_isomerase-like_sf"/>
</dbReference>
<dbReference type="InterPro" id="IPR006311">
    <property type="entry name" value="TAT_signal"/>
</dbReference>
<keyword evidence="3" id="KW-1185">Reference proteome</keyword>
<reference evidence="3" key="1">
    <citation type="journal article" date="2019" name="Int. J. Syst. Evol. Microbiol.">
        <title>The Global Catalogue of Microorganisms (GCM) 10K type strain sequencing project: providing services to taxonomists for standard genome sequencing and annotation.</title>
        <authorList>
            <consortium name="The Broad Institute Genomics Platform"/>
            <consortium name="The Broad Institute Genome Sequencing Center for Infectious Disease"/>
            <person name="Wu L."/>
            <person name="Ma J."/>
        </authorList>
    </citation>
    <scope>NUCLEOTIDE SEQUENCE [LARGE SCALE GENOMIC DNA]</scope>
    <source>
        <strain evidence="3">JCM 18459</strain>
    </source>
</reference>
<evidence type="ECO:0000313" key="3">
    <source>
        <dbReference type="Proteomes" id="UP001500221"/>
    </source>
</evidence>
<protein>
    <submittedName>
        <fullName evidence="2">Sugar phosphate isomerase/epimerase</fullName>
    </submittedName>
</protein>
<evidence type="ECO:0000313" key="2">
    <source>
        <dbReference type="EMBL" id="GAA5155584.1"/>
    </source>
</evidence>
<accession>A0ABP9Q176</accession>
<dbReference type="Proteomes" id="UP001500221">
    <property type="component" value="Unassembled WGS sequence"/>
</dbReference>
<dbReference type="Pfam" id="PF01261">
    <property type="entry name" value="AP_endonuc_2"/>
    <property type="match status" value="1"/>
</dbReference>
<dbReference type="InterPro" id="IPR050312">
    <property type="entry name" value="IolE/XylAMocC-like"/>
</dbReference>
<name>A0ABP9Q176_9ACTN</name>
<feature type="domain" description="Xylose isomerase-like TIM barrel" evidence="1">
    <location>
        <begin position="80"/>
        <end position="324"/>
    </location>
</feature>
<dbReference type="GO" id="GO:0016853">
    <property type="term" value="F:isomerase activity"/>
    <property type="evidence" value="ECO:0007669"/>
    <property type="project" value="UniProtKB-KW"/>
</dbReference>
<dbReference type="EMBL" id="BAABKG010000006">
    <property type="protein sequence ID" value="GAA5155584.1"/>
    <property type="molecule type" value="Genomic_DNA"/>
</dbReference>
<sequence length="327" mass="35670">MCTLPGVPLPSQSAAISRRRMLGTGAAGAVGVAGAGLVGAGASASPAQAAPGKRKIDPRHISIQLYTLSALTATDLDGTLEALAEIGFTRVEHAGIPEGMTARQFRAALNRHGLRSTSGHNTPPSDPLNRNAWRRVLDDANTLGQKTVNWSAPGLKGFDPVTGPVFIETKDEWLRLAELVNEAGLMAHRNGLKFGLHNHFWEFAPVEGTPLTGSDILFAETDPRYVNFEIDIYWAWYGHNDPARIVALEQDRVTQFHVKDMSLVSPPSDQGEYTFTDPGAGIIDFARIFAAKKDTAQTEFIIERDDAGTDALRTARRGFRFLRNLRW</sequence>
<proteinExistence type="predicted"/>
<dbReference type="PROSITE" id="PS51318">
    <property type="entry name" value="TAT"/>
    <property type="match status" value="1"/>
</dbReference>
<dbReference type="InterPro" id="IPR013022">
    <property type="entry name" value="Xyl_isomerase-like_TIM-brl"/>
</dbReference>
<organism evidence="2 3">
    <name type="scientific">Nocardioides marinquilinus</name>
    <dbReference type="NCBI Taxonomy" id="1210400"/>
    <lineage>
        <taxon>Bacteria</taxon>
        <taxon>Bacillati</taxon>
        <taxon>Actinomycetota</taxon>
        <taxon>Actinomycetes</taxon>
        <taxon>Propionibacteriales</taxon>
        <taxon>Nocardioidaceae</taxon>
        <taxon>Nocardioides</taxon>
    </lineage>
</organism>
<dbReference type="PANTHER" id="PTHR12110">
    <property type="entry name" value="HYDROXYPYRUVATE ISOMERASE"/>
    <property type="match status" value="1"/>
</dbReference>
<dbReference type="Gene3D" id="3.20.20.150">
    <property type="entry name" value="Divalent-metal-dependent TIM barrel enzymes"/>
    <property type="match status" value="1"/>
</dbReference>
<keyword evidence="2" id="KW-0413">Isomerase</keyword>
<gene>
    <name evidence="2" type="ORF">GCM10023340_41240</name>
</gene>
<comment type="caution">
    <text evidence="2">The sequence shown here is derived from an EMBL/GenBank/DDBJ whole genome shotgun (WGS) entry which is preliminary data.</text>
</comment>
<dbReference type="PANTHER" id="PTHR12110:SF41">
    <property type="entry name" value="INOSOSE DEHYDRATASE"/>
    <property type="match status" value="1"/>
</dbReference>